<organism evidence="5 6">
    <name type="scientific">Pseudocercospora fuligena</name>
    <dbReference type="NCBI Taxonomy" id="685502"/>
    <lineage>
        <taxon>Eukaryota</taxon>
        <taxon>Fungi</taxon>
        <taxon>Dikarya</taxon>
        <taxon>Ascomycota</taxon>
        <taxon>Pezizomycotina</taxon>
        <taxon>Dothideomycetes</taxon>
        <taxon>Dothideomycetidae</taxon>
        <taxon>Mycosphaerellales</taxon>
        <taxon>Mycosphaerellaceae</taxon>
        <taxon>Pseudocercospora</taxon>
    </lineage>
</organism>
<gene>
    <name evidence="5" type="ORF">HII31_12587</name>
</gene>
<name>A0A8H6R6B2_9PEZI</name>
<dbReference type="PANTHER" id="PTHR42877">
    <property type="entry name" value="L-ORNITHINE N(5)-MONOOXYGENASE-RELATED"/>
    <property type="match status" value="1"/>
</dbReference>
<keyword evidence="3" id="KW-0274">FAD</keyword>
<evidence type="ECO:0000313" key="5">
    <source>
        <dbReference type="EMBL" id="KAF7186060.1"/>
    </source>
</evidence>
<sequence>MPGANPLHDRPIDENRPIRVICIGAGYSGILTAIRFPQRIPNLDLVIYEKNDDIGGTWYENRGRYPGIACDIPAHVYQFTFASNPNWSRSYAPGGEIQQYLKDVAWKYDVEKYVRLRKRFEKAVWDEEAQLWKVTIRDLETDETFIDTCNVLLRGTGILNSWKWPNIPGIHDFKGSYMHSARWDESFDWTDKTVALIGAGSSGIQILPQIQPKAKKVVHFMKGKTWISPVGYGAEEGGAADKVEHSPEERRYFAENPEEYKKYRHKIEGGMNKSQLVTFRGTDIQKLFWKISDDSMKEKLKTKPKVYESMIPKYPPGCRRLTPGPGYLEAVVQDNVQFVGTGISRVDEHGLWGTDSTYHEVDAIIYATGFDYSTVPAQPIIGRNGATLQDEWTPRPKAYLSVTTSKFPNLFHYLGPNGGPAAGSFIAMLEVVVEYIIKCVQKLQREHIASMEASEQAQSAFVAHANRYFEKTIFTYKCRSWFKRNSEEGDVIGLWPGSSVHAQRALLDTVRNPLAWIGNGLTTAQVNDEKTTEYLDNVDIPPVINPGPRPEANGMSTQLGEVHINGNGWSHKMPQVLVEELVEAQMTIPS</sequence>
<dbReference type="InterPro" id="IPR051209">
    <property type="entry name" value="FAD-bind_Monooxygenase_sf"/>
</dbReference>
<dbReference type="EMBL" id="JABCIY010000270">
    <property type="protein sequence ID" value="KAF7186060.1"/>
    <property type="molecule type" value="Genomic_DNA"/>
</dbReference>
<dbReference type="Gene3D" id="3.50.50.60">
    <property type="entry name" value="FAD/NAD(P)-binding domain"/>
    <property type="match status" value="2"/>
</dbReference>
<keyword evidence="4" id="KW-0560">Oxidoreductase</keyword>
<evidence type="ECO:0000256" key="2">
    <source>
        <dbReference type="ARBA" id="ARBA00022630"/>
    </source>
</evidence>
<dbReference type="PANTHER" id="PTHR42877:SF7">
    <property type="entry name" value="FLAVIN-BINDING MONOOXYGENASE-RELATED"/>
    <property type="match status" value="1"/>
</dbReference>
<evidence type="ECO:0000313" key="6">
    <source>
        <dbReference type="Proteomes" id="UP000660729"/>
    </source>
</evidence>
<dbReference type="InterPro" id="IPR036188">
    <property type="entry name" value="FAD/NAD-bd_sf"/>
</dbReference>
<dbReference type="InterPro" id="IPR020946">
    <property type="entry name" value="Flavin_mOase-like"/>
</dbReference>
<comment type="caution">
    <text evidence="5">The sequence shown here is derived from an EMBL/GenBank/DDBJ whole genome shotgun (WGS) entry which is preliminary data.</text>
</comment>
<dbReference type="GO" id="GO:0004499">
    <property type="term" value="F:N,N-dimethylaniline monooxygenase activity"/>
    <property type="evidence" value="ECO:0007669"/>
    <property type="project" value="InterPro"/>
</dbReference>
<accession>A0A8H6R6B2</accession>
<evidence type="ECO:0000256" key="4">
    <source>
        <dbReference type="ARBA" id="ARBA00023002"/>
    </source>
</evidence>
<evidence type="ECO:0000256" key="1">
    <source>
        <dbReference type="ARBA" id="ARBA00010139"/>
    </source>
</evidence>
<evidence type="ECO:0000256" key="3">
    <source>
        <dbReference type="ARBA" id="ARBA00022827"/>
    </source>
</evidence>
<keyword evidence="2" id="KW-0285">Flavoprotein</keyword>
<proteinExistence type="inferred from homology"/>
<dbReference type="Pfam" id="PF00743">
    <property type="entry name" value="FMO-like"/>
    <property type="match status" value="1"/>
</dbReference>
<protein>
    <submittedName>
        <fullName evidence="5">FAD-binding monooxygenase moxY</fullName>
    </submittedName>
</protein>
<keyword evidence="6" id="KW-1185">Reference proteome</keyword>
<dbReference type="SUPFAM" id="SSF51905">
    <property type="entry name" value="FAD/NAD(P)-binding domain"/>
    <property type="match status" value="2"/>
</dbReference>
<dbReference type="AlphaFoldDB" id="A0A8H6R6B2"/>
<dbReference type="Proteomes" id="UP000660729">
    <property type="component" value="Unassembled WGS sequence"/>
</dbReference>
<comment type="similarity">
    <text evidence="1">Belongs to the FAD-binding monooxygenase family.</text>
</comment>
<dbReference type="GO" id="GO:0050661">
    <property type="term" value="F:NADP binding"/>
    <property type="evidence" value="ECO:0007669"/>
    <property type="project" value="InterPro"/>
</dbReference>
<dbReference type="GO" id="GO:0050660">
    <property type="term" value="F:flavin adenine dinucleotide binding"/>
    <property type="evidence" value="ECO:0007669"/>
    <property type="project" value="InterPro"/>
</dbReference>
<reference evidence="5" key="1">
    <citation type="submission" date="2020-04" db="EMBL/GenBank/DDBJ databases">
        <title>Draft genome resource of the tomato pathogen Pseudocercospora fuligena.</title>
        <authorList>
            <person name="Zaccaron A."/>
        </authorList>
    </citation>
    <scope>NUCLEOTIDE SEQUENCE</scope>
    <source>
        <strain evidence="5">PF001</strain>
    </source>
</reference>
<keyword evidence="5" id="KW-0503">Monooxygenase</keyword>
<dbReference type="OrthoDB" id="74360at2759"/>